<evidence type="ECO:0000313" key="9">
    <source>
        <dbReference type="Proteomes" id="UP000276980"/>
    </source>
</evidence>
<dbReference type="Proteomes" id="UP000249282">
    <property type="component" value="Unassembled WGS sequence"/>
</dbReference>
<reference evidence="6 7" key="1">
    <citation type="submission" date="2017-02" db="EMBL/GenBank/DDBJ databases">
        <authorList>
            <person name="Peterson S.W."/>
        </authorList>
    </citation>
    <scope>NUCLEOTIDE SEQUENCE [LARGE SCALE GENOMIC DNA]</scope>
    <source>
        <strain evidence="6">C6</strain>
    </source>
</reference>
<dbReference type="Proteomes" id="UP001162261">
    <property type="component" value="Unassembled WGS sequence"/>
</dbReference>
<evidence type="ECO:0000313" key="2">
    <source>
        <dbReference type="EMBL" id="AZN63424.1"/>
    </source>
</evidence>
<dbReference type="Proteomes" id="UP001161567">
    <property type="component" value="Unassembled WGS sequence"/>
</dbReference>
<organism evidence="6 7">
    <name type="scientific">Acinetobacter johnsonii</name>
    <dbReference type="NCBI Taxonomy" id="40214"/>
    <lineage>
        <taxon>Bacteria</taxon>
        <taxon>Pseudomonadati</taxon>
        <taxon>Pseudomonadota</taxon>
        <taxon>Gammaproteobacteria</taxon>
        <taxon>Moraxellales</taxon>
        <taxon>Moraxellaceae</taxon>
        <taxon>Acinetobacter</taxon>
    </lineage>
</organism>
<dbReference type="EMBL" id="JAOCIL010000001">
    <property type="protein sequence ID" value="MDH1437815.1"/>
    <property type="molecule type" value="Genomic_DNA"/>
</dbReference>
<name>A0A1R7Q8B0_ACIJO</name>
<evidence type="ECO:0000313" key="8">
    <source>
        <dbReference type="Proteomes" id="UP000249282"/>
    </source>
</evidence>
<dbReference type="EMBL" id="FUUY01000001">
    <property type="protein sequence ID" value="SJX20494.1"/>
    <property type="molecule type" value="Genomic_DNA"/>
</dbReference>
<sequence length="212" mass="24724" precursor="true">MLREFNHKLALIVKKRMTAKVILLALLSLQTISIMADPPKAVWYRYYDSKGIANVSSSVTPNHIRYGYEALDSNMQVIQRARPYNAEKDAQYAPQRAAAAKQRESDLKLKRAYTNSQVATQKRNTALSYILKQIKFQQDELKQLQNDRIGFLRQEKENMRKGKSNPKPLQDMIDYNSKNIVMKKEQIQSLQSHYRNTKAEYDRIIARLKTLE</sequence>
<evidence type="ECO:0000313" key="5">
    <source>
        <dbReference type="EMBL" id="PZQ86646.1"/>
    </source>
</evidence>
<dbReference type="EMBL" id="CP022298">
    <property type="protein sequence ID" value="AZN63424.1"/>
    <property type="molecule type" value="Genomic_DNA"/>
</dbReference>
<protein>
    <submittedName>
        <fullName evidence="6">Uncharacterized protein</fullName>
    </submittedName>
</protein>
<accession>A0A1R7Q8B0</accession>
<dbReference type="AlphaFoldDB" id="A0A1R7Q8B0"/>
<dbReference type="Proteomes" id="UP000276980">
    <property type="component" value="Chromosome"/>
</dbReference>
<gene>
    <name evidence="6" type="ORF">ACNJC6_00072</name>
    <name evidence="2" type="ORF">CFH90_05015</name>
    <name evidence="5" type="ORF">DI542_13570</name>
    <name evidence="3" type="ORF">N5I27_05190</name>
    <name evidence="4" type="ORF">N5J46_02655</name>
</gene>
<dbReference type="Proteomes" id="UP000196240">
    <property type="component" value="Unassembled WGS sequence"/>
</dbReference>
<dbReference type="EMBL" id="JAOCLH010000003">
    <property type="protein sequence ID" value="MDH2171355.1"/>
    <property type="molecule type" value="Genomic_DNA"/>
</dbReference>
<dbReference type="RefSeq" id="WP_087010454.1">
    <property type="nucleotide sequence ID" value="NZ_BKWH01000028.1"/>
</dbReference>
<feature type="chain" id="PRO_5041864801" evidence="1">
    <location>
        <begin position="37"/>
        <end position="212"/>
    </location>
</feature>
<evidence type="ECO:0000313" key="7">
    <source>
        <dbReference type="Proteomes" id="UP000196240"/>
    </source>
</evidence>
<evidence type="ECO:0000313" key="4">
    <source>
        <dbReference type="EMBL" id="MDH2171355.1"/>
    </source>
</evidence>
<keyword evidence="1" id="KW-0732">Signal</keyword>
<proteinExistence type="predicted"/>
<evidence type="ECO:0000313" key="6">
    <source>
        <dbReference type="EMBL" id="SJX20494.1"/>
    </source>
</evidence>
<evidence type="ECO:0000313" key="3">
    <source>
        <dbReference type="EMBL" id="MDH1437815.1"/>
    </source>
</evidence>
<evidence type="ECO:0000256" key="1">
    <source>
        <dbReference type="SAM" id="SignalP"/>
    </source>
</evidence>
<dbReference type="EMBL" id="QFQJ01000084">
    <property type="protein sequence ID" value="PZQ86646.1"/>
    <property type="molecule type" value="Genomic_DNA"/>
</dbReference>
<reference evidence="3" key="4">
    <citation type="submission" date="2022-09" db="EMBL/GenBank/DDBJ databases">
        <title>Intensive care unit water sources are persistently colonized with multi-drug resistant bacteria and are the site of extensive horizontal gene transfer of antibiotic resistance genes.</title>
        <authorList>
            <person name="Diorio-Toth L."/>
        </authorList>
    </citation>
    <scope>NUCLEOTIDE SEQUENCE</scope>
    <source>
        <strain evidence="4">GD03649</strain>
        <strain evidence="3">GD03725</strain>
    </source>
</reference>
<reference evidence="2 9" key="2">
    <citation type="submission" date="2017-06" db="EMBL/GenBank/DDBJ databases">
        <title>Complete Genome Sequence of the Carbazole-Degrading Bacterium Acinetobacter johnsonii IC001.</title>
        <authorList>
            <person name="Vejarano F."/>
            <person name="Suzuki-Minakuchi C."/>
            <person name="Ohtsubo Y."/>
            <person name="Tsuda M."/>
            <person name="Okada K."/>
            <person name="Nojiri H."/>
        </authorList>
    </citation>
    <scope>NUCLEOTIDE SEQUENCE [LARGE SCALE GENOMIC DNA]</scope>
    <source>
        <strain evidence="2 9">IC001</strain>
    </source>
</reference>
<feature type="signal peptide" evidence="1">
    <location>
        <begin position="1"/>
        <end position="36"/>
    </location>
</feature>
<reference evidence="5 8" key="3">
    <citation type="submission" date="2017-11" db="EMBL/GenBank/DDBJ databases">
        <title>Infants hospitalized years apart are colonized by the same room-sourced microbial strains.</title>
        <authorList>
            <person name="Brooks B."/>
            <person name="Olm M.R."/>
            <person name="Firek B.A."/>
            <person name="Baker R."/>
            <person name="Thomas B.C."/>
            <person name="Morowitz M.J."/>
            <person name="Banfield J.F."/>
        </authorList>
    </citation>
    <scope>NUCLEOTIDE SEQUENCE [LARGE SCALE GENOMIC DNA]</scope>
    <source>
        <strain evidence="5">S2_003_000_R3_20</strain>
    </source>
</reference>